<keyword evidence="4" id="KW-1185">Reference proteome</keyword>
<protein>
    <submittedName>
        <fullName evidence="3">Thioesterase family protein</fullName>
    </submittedName>
</protein>
<evidence type="ECO:0000259" key="2">
    <source>
        <dbReference type="Pfam" id="PF20789"/>
    </source>
</evidence>
<sequence>MTRDDAYFVRLDAERYRPTGWTGGAWSTTEQHISPMNGLITHAVERFCAERGADGMAISRIGVDILGVLGIEPFEVAVSVVRPGRTIELLEAVVTSAGRAAVRARIWRSVTLDTAAVAGGEVEPLPGLAESEALDLGEVWPGGYIGSVELRSVGAVKPGRAAAWIRSRADLVEDEPASDLARLIGLVDTANGLCVRQRIDEWLFPNVDLTIHLLRQPRGEWLGLDTTVVFGPAGHGVTSSVLHDAAGHVGYANQTLTIRPRG</sequence>
<dbReference type="SUPFAM" id="SSF54637">
    <property type="entry name" value="Thioesterase/thiol ester dehydrase-isomerase"/>
    <property type="match status" value="1"/>
</dbReference>
<dbReference type="Pfam" id="PF20789">
    <property type="entry name" value="4HBT_3C"/>
    <property type="match status" value="1"/>
</dbReference>
<dbReference type="Proteomes" id="UP001501584">
    <property type="component" value="Unassembled WGS sequence"/>
</dbReference>
<feature type="domain" description="Acyl-CoA thioesterase-like N-terminal HotDog" evidence="1">
    <location>
        <begin position="25"/>
        <end position="108"/>
    </location>
</feature>
<accession>A0ABN3F9H3</accession>
<organism evidence="3 4">
    <name type="scientific">Glycomyces rutgersensis</name>
    <dbReference type="NCBI Taxonomy" id="58115"/>
    <lineage>
        <taxon>Bacteria</taxon>
        <taxon>Bacillati</taxon>
        <taxon>Actinomycetota</taxon>
        <taxon>Actinomycetes</taxon>
        <taxon>Glycomycetales</taxon>
        <taxon>Glycomycetaceae</taxon>
        <taxon>Glycomyces</taxon>
    </lineage>
</organism>
<feature type="domain" description="Acyl-CoA thioesterase-like C-terminal" evidence="2">
    <location>
        <begin position="142"/>
        <end position="257"/>
    </location>
</feature>
<dbReference type="InterPro" id="IPR049449">
    <property type="entry name" value="TesB_ACOT8-like_N"/>
</dbReference>
<evidence type="ECO:0000259" key="1">
    <source>
        <dbReference type="Pfam" id="PF13622"/>
    </source>
</evidence>
<dbReference type="Gene3D" id="2.40.160.210">
    <property type="entry name" value="Acyl-CoA thioesterase, double hotdog domain"/>
    <property type="match status" value="1"/>
</dbReference>
<evidence type="ECO:0000313" key="4">
    <source>
        <dbReference type="Proteomes" id="UP001501584"/>
    </source>
</evidence>
<gene>
    <name evidence="3" type="ORF">GCM10010403_12680</name>
</gene>
<dbReference type="EMBL" id="BAAASX010000002">
    <property type="protein sequence ID" value="GAA2324000.1"/>
    <property type="molecule type" value="Genomic_DNA"/>
</dbReference>
<dbReference type="Pfam" id="PF13622">
    <property type="entry name" value="4HBT_3"/>
    <property type="match status" value="1"/>
</dbReference>
<dbReference type="InterPro" id="IPR042171">
    <property type="entry name" value="Acyl-CoA_hotdog"/>
</dbReference>
<comment type="caution">
    <text evidence="3">The sequence shown here is derived from an EMBL/GenBank/DDBJ whole genome shotgun (WGS) entry which is preliminary data.</text>
</comment>
<name>A0ABN3F9H3_9ACTN</name>
<dbReference type="RefSeq" id="WP_310285836.1">
    <property type="nucleotide sequence ID" value="NZ_BAAASX010000002.1"/>
</dbReference>
<proteinExistence type="predicted"/>
<evidence type="ECO:0000313" key="3">
    <source>
        <dbReference type="EMBL" id="GAA2324000.1"/>
    </source>
</evidence>
<dbReference type="InterPro" id="IPR029069">
    <property type="entry name" value="HotDog_dom_sf"/>
</dbReference>
<dbReference type="InterPro" id="IPR049450">
    <property type="entry name" value="ACOT8-like_C"/>
</dbReference>
<reference evidence="3 4" key="1">
    <citation type="journal article" date="2019" name="Int. J. Syst. Evol. Microbiol.">
        <title>The Global Catalogue of Microorganisms (GCM) 10K type strain sequencing project: providing services to taxonomists for standard genome sequencing and annotation.</title>
        <authorList>
            <consortium name="The Broad Institute Genomics Platform"/>
            <consortium name="The Broad Institute Genome Sequencing Center for Infectious Disease"/>
            <person name="Wu L."/>
            <person name="Ma J."/>
        </authorList>
    </citation>
    <scope>NUCLEOTIDE SEQUENCE [LARGE SCALE GENOMIC DNA]</scope>
    <source>
        <strain evidence="3 4">JCM 6238</strain>
    </source>
</reference>